<comment type="caution">
    <text evidence="1">The sequence shown here is derived from an EMBL/GenBank/DDBJ whole genome shotgun (WGS) entry which is preliminary data.</text>
</comment>
<proteinExistence type="predicted"/>
<evidence type="ECO:0000313" key="1">
    <source>
        <dbReference type="EMBL" id="MBA8061261.1"/>
    </source>
</evidence>
<dbReference type="AlphaFoldDB" id="A0A7W3D1H0"/>
<dbReference type="EMBL" id="JABXRI010000001">
    <property type="protein sequence ID" value="MBA8061261.1"/>
    <property type="molecule type" value="Genomic_DNA"/>
</dbReference>
<name>A0A7W3D1H0_CITFR</name>
<gene>
    <name evidence="1" type="ORF">HV077_02265</name>
</gene>
<accession>A0A7W3D1H0</accession>
<sequence>MKGRFSSDSDYDSRLCGYISQALKSQSITFTSHLMKSGVDNWIRFLHKEIPEINTDIDVEQTKLLLDNIVSSALENVYKFSDFSWIEDSDRACYWMWCNIYTMPALFFSPPIKKPGVTPYIFLGCDPLPGNSRARFFNIVNFFDRWINPQGKRRFLNEMRNSYRQITCKKNALSFLSPKKKDDCLWAWNYLSERKMIGEYITPIMDNPHDVYLAVNAAFDIWCTSTVLLDETIINFSKKIKNAYAQRNFKLSGKNKKDKVKNTVLAILTPELQKKLSDLSQASEMTRQEMLGKVRISRSCLPKLTR</sequence>
<evidence type="ECO:0000313" key="2">
    <source>
        <dbReference type="Proteomes" id="UP000591803"/>
    </source>
</evidence>
<reference evidence="1 2" key="1">
    <citation type="submission" date="2020-06" db="EMBL/GenBank/DDBJ databases">
        <title>REHAB project genomes.</title>
        <authorList>
            <person name="Shaw L.P."/>
        </authorList>
    </citation>
    <scope>NUCLEOTIDE SEQUENCE [LARGE SCALE GENOMIC DNA]</scope>
    <source>
        <strain evidence="1 2">RHBSTW-00116</strain>
    </source>
</reference>
<dbReference type="Proteomes" id="UP000591803">
    <property type="component" value="Unassembled WGS sequence"/>
</dbReference>
<protein>
    <submittedName>
        <fullName evidence="1">Uncharacterized protein</fullName>
    </submittedName>
</protein>
<organism evidence="1 2">
    <name type="scientific">Citrobacter freundii</name>
    <dbReference type="NCBI Taxonomy" id="546"/>
    <lineage>
        <taxon>Bacteria</taxon>
        <taxon>Pseudomonadati</taxon>
        <taxon>Pseudomonadota</taxon>
        <taxon>Gammaproteobacteria</taxon>
        <taxon>Enterobacterales</taxon>
        <taxon>Enterobacteriaceae</taxon>
        <taxon>Citrobacter</taxon>
        <taxon>Citrobacter freundii complex</taxon>
    </lineage>
</organism>